<evidence type="ECO:0000313" key="4">
    <source>
        <dbReference type="Proteomes" id="UP000540685"/>
    </source>
</evidence>
<evidence type="ECO:0000256" key="2">
    <source>
        <dbReference type="ARBA" id="ARBA00049106"/>
    </source>
</evidence>
<dbReference type="InterPro" id="IPR012349">
    <property type="entry name" value="Split_barrel_FMN-bd"/>
</dbReference>
<dbReference type="PANTHER" id="PTHR39428:SF3">
    <property type="entry name" value="DEAZAFLAVIN-DEPENDENT NITROREDUCTASE"/>
    <property type="match status" value="1"/>
</dbReference>
<evidence type="ECO:0000313" key="3">
    <source>
        <dbReference type="EMBL" id="MBB5817214.1"/>
    </source>
</evidence>
<name>A0A7W9MED4_9ACTN</name>
<dbReference type="EMBL" id="JACHMP010000001">
    <property type="protein sequence ID" value="MBB5817214.1"/>
    <property type="molecule type" value="Genomic_DNA"/>
</dbReference>
<dbReference type="PANTHER" id="PTHR39428">
    <property type="entry name" value="F420H(2)-DEPENDENT QUINONE REDUCTASE RV1261C"/>
    <property type="match status" value="1"/>
</dbReference>
<comment type="caution">
    <text evidence="3">The sequence shown here is derived from an EMBL/GenBank/DDBJ whole genome shotgun (WGS) entry which is preliminary data.</text>
</comment>
<reference evidence="3 4" key="1">
    <citation type="submission" date="2020-08" db="EMBL/GenBank/DDBJ databases">
        <title>Sequencing the genomes of 1000 actinobacteria strains.</title>
        <authorList>
            <person name="Klenk H.-P."/>
        </authorList>
    </citation>
    <scope>NUCLEOTIDE SEQUENCE [LARGE SCALE GENOMIC DNA]</scope>
    <source>
        <strain evidence="3 4">DSM 46887</strain>
    </source>
</reference>
<dbReference type="SUPFAM" id="SSF50475">
    <property type="entry name" value="FMN-binding split barrel"/>
    <property type="match status" value="1"/>
</dbReference>
<accession>A0A7W9MED4</accession>
<comment type="catalytic activity">
    <reaction evidence="2">
        <text>oxidized coenzyme F420-(gamma-L-Glu)(n) + a quinol + H(+) = reduced coenzyme F420-(gamma-L-Glu)(n) + a quinone</text>
        <dbReference type="Rhea" id="RHEA:39663"/>
        <dbReference type="Rhea" id="RHEA-COMP:12939"/>
        <dbReference type="Rhea" id="RHEA-COMP:14378"/>
        <dbReference type="ChEBI" id="CHEBI:15378"/>
        <dbReference type="ChEBI" id="CHEBI:24646"/>
        <dbReference type="ChEBI" id="CHEBI:132124"/>
        <dbReference type="ChEBI" id="CHEBI:133980"/>
        <dbReference type="ChEBI" id="CHEBI:139511"/>
    </reaction>
</comment>
<dbReference type="Pfam" id="PF04075">
    <property type="entry name" value="F420H2_quin_red"/>
    <property type="match status" value="1"/>
</dbReference>
<dbReference type="Proteomes" id="UP000540685">
    <property type="component" value="Unassembled WGS sequence"/>
</dbReference>
<protein>
    <submittedName>
        <fullName evidence="3">Deazaflavin-dependent oxidoreductase (Nitroreductase family)</fullName>
    </submittedName>
</protein>
<dbReference type="Gene3D" id="2.30.110.10">
    <property type="entry name" value="Electron Transport, Fmn-binding Protein, Chain A"/>
    <property type="match status" value="1"/>
</dbReference>
<organism evidence="3 4">
    <name type="scientific">Streptosporangium becharense</name>
    <dbReference type="NCBI Taxonomy" id="1816182"/>
    <lineage>
        <taxon>Bacteria</taxon>
        <taxon>Bacillati</taxon>
        <taxon>Actinomycetota</taxon>
        <taxon>Actinomycetes</taxon>
        <taxon>Streptosporangiales</taxon>
        <taxon>Streptosporangiaceae</taxon>
        <taxon>Streptosporangium</taxon>
    </lineage>
</organism>
<dbReference type="RefSeq" id="WP_184546283.1">
    <property type="nucleotide sequence ID" value="NZ_JACHMP010000001.1"/>
</dbReference>
<proteinExistence type="inferred from homology"/>
<sequence>MPLTGEYEPSPVGFVAEQVELYERTGGAEGDTLQDRPVVILTTRGARSGKIRKTPLMRITDGTRYAVVASQGGAPTNPFWYHNIVADPHVSLQDGAVARDYVARRVEGEEREKWWAMAVQTWPDYEEYRKRTDRDIPVFVLEPSSS</sequence>
<dbReference type="GO" id="GO:0016491">
    <property type="term" value="F:oxidoreductase activity"/>
    <property type="evidence" value="ECO:0007669"/>
    <property type="project" value="InterPro"/>
</dbReference>
<evidence type="ECO:0000256" key="1">
    <source>
        <dbReference type="ARBA" id="ARBA00008710"/>
    </source>
</evidence>
<dbReference type="NCBIfam" id="TIGR00026">
    <property type="entry name" value="hi_GC_TIGR00026"/>
    <property type="match status" value="1"/>
</dbReference>
<dbReference type="InterPro" id="IPR004378">
    <property type="entry name" value="F420H2_quin_Rdtase"/>
</dbReference>
<gene>
    <name evidence="3" type="ORF">F4562_000276</name>
</gene>
<dbReference type="GO" id="GO:0005886">
    <property type="term" value="C:plasma membrane"/>
    <property type="evidence" value="ECO:0007669"/>
    <property type="project" value="TreeGrafter"/>
</dbReference>
<keyword evidence="4" id="KW-1185">Reference proteome</keyword>
<dbReference type="AlphaFoldDB" id="A0A7W9MED4"/>
<comment type="similarity">
    <text evidence="1">Belongs to the F420H(2)-dependent quinone reductase family.</text>
</comment>
<dbReference type="GO" id="GO:0070967">
    <property type="term" value="F:coenzyme F420 binding"/>
    <property type="evidence" value="ECO:0007669"/>
    <property type="project" value="TreeGrafter"/>
</dbReference>